<feature type="region of interest" description="Disordered" evidence="5">
    <location>
        <begin position="208"/>
        <end position="319"/>
    </location>
</feature>
<dbReference type="OrthoDB" id="5574975at2759"/>
<dbReference type="PANTHER" id="PTHR16023:SF0">
    <property type="entry name" value="PROTEIN VAC14 HOMOLOG"/>
    <property type="match status" value="1"/>
</dbReference>
<feature type="non-terminal residue" evidence="7">
    <location>
        <position position="411"/>
    </location>
</feature>
<feature type="region of interest" description="Disordered" evidence="5">
    <location>
        <begin position="91"/>
        <end position="183"/>
    </location>
</feature>
<feature type="compositionally biased region" description="Polar residues" evidence="5">
    <location>
        <begin position="156"/>
        <end position="175"/>
    </location>
</feature>
<dbReference type="SUPFAM" id="SSF48371">
    <property type="entry name" value="ARM repeat"/>
    <property type="match status" value="1"/>
</dbReference>
<keyword evidence="3" id="KW-0677">Repeat</keyword>
<gene>
    <name evidence="7" type="ORF">SARC_12680</name>
</gene>
<evidence type="ECO:0000256" key="1">
    <source>
        <dbReference type="ARBA" id="ARBA00004308"/>
    </source>
</evidence>
<feature type="domain" description="Vacuolar protein 14 C-terminal Fig4-binding" evidence="6">
    <location>
        <begin position="341"/>
        <end position="408"/>
    </location>
</feature>
<dbReference type="STRING" id="667725.A0A0L0FE76"/>
<evidence type="ECO:0000256" key="3">
    <source>
        <dbReference type="ARBA" id="ARBA00022737"/>
    </source>
</evidence>
<feature type="compositionally biased region" description="Polar residues" evidence="5">
    <location>
        <begin position="304"/>
        <end position="319"/>
    </location>
</feature>
<dbReference type="GeneID" id="25913184"/>
<comment type="similarity">
    <text evidence="2">Belongs to the VAC14 family.</text>
</comment>
<dbReference type="PANTHER" id="PTHR16023">
    <property type="entry name" value="TAX1 BINDING PROTEIN-RELATED"/>
    <property type="match status" value="1"/>
</dbReference>
<keyword evidence="8" id="KW-1185">Reference proteome</keyword>
<name>A0A0L0FE76_9EUKA</name>
<dbReference type="RefSeq" id="XP_014148683.1">
    <property type="nucleotide sequence ID" value="XM_014293208.1"/>
</dbReference>
<dbReference type="Pfam" id="PF11916">
    <property type="entry name" value="Vac14_Fig4_bd"/>
    <property type="match status" value="1"/>
</dbReference>
<comment type="subcellular location">
    <subcellularLocation>
        <location evidence="1">Endomembrane system</location>
    </subcellularLocation>
</comment>
<evidence type="ECO:0000256" key="4">
    <source>
        <dbReference type="ARBA" id="ARBA00023136"/>
    </source>
</evidence>
<keyword evidence="4" id="KW-0472">Membrane</keyword>
<organism evidence="7 8">
    <name type="scientific">Sphaeroforma arctica JP610</name>
    <dbReference type="NCBI Taxonomy" id="667725"/>
    <lineage>
        <taxon>Eukaryota</taxon>
        <taxon>Ichthyosporea</taxon>
        <taxon>Ichthyophonida</taxon>
        <taxon>Sphaeroforma</taxon>
    </lineage>
</organism>
<dbReference type="InterPro" id="IPR021841">
    <property type="entry name" value="VAC14_Fig4p-bd"/>
</dbReference>
<evidence type="ECO:0000256" key="5">
    <source>
        <dbReference type="SAM" id="MobiDB-lite"/>
    </source>
</evidence>
<evidence type="ECO:0000313" key="8">
    <source>
        <dbReference type="Proteomes" id="UP000054560"/>
    </source>
</evidence>
<protein>
    <recommendedName>
        <fullName evidence="6">Vacuolar protein 14 C-terminal Fig4-binding domain-containing protein</fullName>
    </recommendedName>
</protein>
<accession>A0A0L0FE76</accession>
<dbReference type="InterPro" id="IPR026825">
    <property type="entry name" value="Vac14"/>
</dbReference>
<dbReference type="EMBL" id="KQ244092">
    <property type="protein sequence ID" value="KNC74781.1"/>
    <property type="molecule type" value="Genomic_DNA"/>
</dbReference>
<dbReference type="InterPro" id="IPR011989">
    <property type="entry name" value="ARM-like"/>
</dbReference>
<evidence type="ECO:0000259" key="6">
    <source>
        <dbReference type="Pfam" id="PF11916"/>
    </source>
</evidence>
<proteinExistence type="inferred from homology"/>
<feature type="compositionally biased region" description="Polar residues" evidence="5">
    <location>
        <begin position="228"/>
        <end position="250"/>
    </location>
</feature>
<dbReference type="AlphaFoldDB" id="A0A0L0FE76"/>
<dbReference type="GO" id="GO:0070772">
    <property type="term" value="C:PAS complex"/>
    <property type="evidence" value="ECO:0007669"/>
    <property type="project" value="InterPro"/>
</dbReference>
<evidence type="ECO:0000313" key="7">
    <source>
        <dbReference type="EMBL" id="KNC74781.1"/>
    </source>
</evidence>
<evidence type="ECO:0000256" key="2">
    <source>
        <dbReference type="ARBA" id="ARBA00010225"/>
    </source>
</evidence>
<dbReference type="Proteomes" id="UP000054560">
    <property type="component" value="Unassembled WGS sequence"/>
</dbReference>
<feature type="compositionally biased region" description="Low complexity" evidence="5">
    <location>
        <begin position="209"/>
        <end position="227"/>
    </location>
</feature>
<sequence>MFSTALETRRASLRWVLMLQAKMPDLLFALVSTLMPALLRSLSDKNTKIVSLSLEALAEFASYAQPSVQDQWRTSDEMPPHIAQYINTTHTHTHTNTPTPTPPSTHTATHTHTHTHTHSGDNRGIEVSTEGQGPDGKETGTSSQRDGFSITDGSRDSITSNTGQDRPTSTGSGTNAHDGRLTDNGVEHMKQAEKGRDDVDDLAQDIDNATLDPKTATTTAKPPLSATDSNTSAIVRDATSTVGSSSTKQGPLNAKLSLSGGKGITSSAAQSSSGGRNGSTPHTGTPPVGMGLVSPLIPGRSPLESGQITPAGTSITPSNDEMSTDFAGFLDRILSLFNDNRKLLAQRGSLIVCQLCNMLSPLRIFYTMADILLNYEDLEFAEHMVFVLNSILLTSVECRELRTRLKDQHLK</sequence>
<feature type="compositionally biased region" description="Low complexity" evidence="5">
    <location>
        <begin position="91"/>
        <end position="108"/>
    </location>
</feature>
<reference evidence="7 8" key="1">
    <citation type="submission" date="2011-02" db="EMBL/GenBank/DDBJ databases">
        <title>The Genome Sequence of Sphaeroforma arctica JP610.</title>
        <authorList>
            <consortium name="The Broad Institute Genome Sequencing Platform"/>
            <person name="Russ C."/>
            <person name="Cuomo C."/>
            <person name="Young S.K."/>
            <person name="Zeng Q."/>
            <person name="Gargeya S."/>
            <person name="Alvarado L."/>
            <person name="Berlin A."/>
            <person name="Chapman S.B."/>
            <person name="Chen Z."/>
            <person name="Freedman E."/>
            <person name="Gellesch M."/>
            <person name="Goldberg J."/>
            <person name="Griggs A."/>
            <person name="Gujja S."/>
            <person name="Heilman E."/>
            <person name="Heiman D."/>
            <person name="Howarth C."/>
            <person name="Mehta T."/>
            <person name="Neiman D."/>
            <person name="Pearson M."/>
            <person name="Roberts A."/>
            <person name="Saif S."/>
            <person name="Shea T."/>
            <person name="Shenoy N."/>
            <person name="Sisk P."/>
            <person name="Stolte C."/>
            <person name="Sykes S."/>
            <person name="White J."/>
            <person name="Yandava C."/>
            <person name="Burger G."/>
            <person name="Gray M.W."/>
            <person name="Holland P.W.H."/>
            <person name="King N."/>
            <person name="Lang F.B.F."/>
            <person name="Roger A.J."/>
            <person name="Ruiz-Trillo I."/>
            <person name="Haas B."/>
            <person name="Nusbaum C."/>
            <person name="Birren B."/>
        </authorList>
    </citation>
    <scope>NUCLEOTIDE SEQUENCE [LARGE SCALE GENOMIC DNA]</scope>
    <source>
        <strain evidence="7 8">JP610</strain>
    </source>
</reference>
<dbReference type="Gene3D" id="1.25.10.10">
    <property type="entry name" value="Leucine-rich Repeat Variant"/>
    <property type="match status" value="1"/>
</dbReference>
<dbReference type="eggNOG" id="KOG0212">
    <property type="taxonomic scope" value="Eukaryota"/>
</dbReference>
<dbReference type="InterPro" id="IPR016024">
    <property type="entry name" value="ARM-type_fold"/>
</dbReference>
<dbReference type="GO" id="GO:0010008">
    <property type="term" value="C:endosome membrane"/>
    <property type="evidence" value="ECO:0007669"/>
    <property type="project" value="TreeGrafter"/>
</dbReference>
<feature type="compositionally biased region" description="Polar residues" evidence="5">
    <location>
        <begin position="264"/>
        <end position="283"/>
    </location>
</feature>
<dbReference type="GO" id="GO:0006661">
    <property type="term" value="P:phosphatidylinositol biosynthetic process"/>
    <property type="evidence" value="ECO:0007669"/>
    <property type="project" value="InterPro"/>
</dbReference>